<gene>
    <name evidence="1" type="ORF">OPHB3_0486</name>
</gene>
<comment type="caution">
    <text evidence="1">The sequence shown here is derived from an EMBL/GenBank/DDBJ whole genome shotgun (WGS) entry which is preliminary data.</text>
</comment>
<accession>A0A0U9H1Z7</accession>
<dbReference type="EMBL" id="BBXV01000008">
    <property type="protein sequence ID" value="GAQ16562.1"/>
    <property type="molecule type" value="Genomic_DNA"/>
</dbReference>
<evidence type="ECO:0000313" key="2">
    <source>
        <dbReference type="Proteomes" id="UP000052946"/>
    </source>
</evidence>
<dbReference type="Proteomes" id="UP000052946">
    <property type="component" value="Unassembled WGS sequence"/>
</dbReference>
<dbReference type="AlphaFoldDB" id="A0A0U9H1Z7"/>
<evidence type="ECO:0000313" key="1">
    <source>
        <dbReference type="EMBL" id="GAQ16562.1"/>
    </source>
</evidence>
<reference evidence="2" key="1">
    <citation type="submission" date="2015-07" db="EMBL/GenBank/DDBJ databases">
        <title>Draft Genome Sequence of Oceanobacillus picturae Heshi-B3 that Was Isolated from Fermented Rice Bran with Aging Salted Mackerel, Which Was Named Heshiko as Traditional Fermented Seafood in Japan.</title>
        <authorList>
            <person name="Akuzawa S."/>
            <person name="Nakagawa J."/>
            <person name="Kanekatsu T."/>
            <person name="Kanesaki Y."/>
            <person name="Suzuki T."/>
        </authorList>
    </citation>
    <scope>NUCLEOTIDE SEQUENCE [LARGE SCALE GENOMIC DNA]</scope>
    <source>
        <strain evidence="2">Heshi-B3</strain>
    </source>
</reference>
<keyword evidence="1" id="KW-0167">Capsid protein</keyword>
<dbReference type="InterPro" id="IPR019593">
    <property type="entry name" value="Spore_coat_protein_Z/Y"/>
</dbReference>
<proteinExistence type="predicted"/>
<reference evidence="1 2" key="2">
    <citation type="journal article" date="2016" name="Genome Announc.">
        <title>Draft Genome Sequence of Oceanobacillus picturae Heshi-B3, Isolated from Fermented Rice Bran in a Traditional Japanese Seafood Dish.</title>
        <authorList>
            <person name="Akuzawa S."/>
            <person name="Nagaoka J."/>
            <person name="Kanekatsu M."/>
            <person name="Kanesaki Y."/>
            <person name="Suzuki T."/>
        </authorList>
    </citation>
    <scope>NUCLEOTIDE SEQUENCE [LARGE SCALE GENOMIC DNA]</scope>
    <source>
        <strain evidence="1 2">Heshi-B3</strain>
    </source>
</reference>
<name>A0A0U9H1Z7_9BACI</name>
<dbReference type="OrthoDB" id="1655185at2"/>
<sequence length="191" mass="22054">MGYYRNSDMFQFKESKDCVCDTVQNIVKAQKEVQEEGWNYSIRQLKKGDGMDPQYSTIPFILYTKDDGSPFIGSGIFQAPYHRNDTFFGCIETPVLRAKHFSMDSNCCVKVELLLPISNGREIQPYPKDKHRVSAYFPEDEPVTDFLATGLCLTLDLKKFLGITCLDAITPIPHEEFFAEERPHNHHHMEY</sequence>
<organism evidence="1 2">
    <name type="scientific">Oceanobacillus picturae</name>
    <dbReference type="NCBI Taxonomy" id="171693"/>
    <lineage>
        <taxon>Bacteria</taxon>
        <taxon>Bacillati</taxon>
        <taxon>Bacillota</taxon>
        <taxon>Bacilli</taxon>
        <taxon>Bacillales</taxon>
        <taxon>Bacillaceae</taxon>
        <taxon>Oceanobacillus</taxon>
    </lineage>
</organism>
<protein>
    <submittedName>
        <fullName evidence="1">Spore coat protein Z</fullName>
    </submittedName>
</protein>
<keyword evidence="1" id="KW-0946">Virion</keyword>
<dbReference type="RefSeq" id="WP_058949294.1">
    <property type="nucleotide sequence ID" value="NZ_BBXV01000008.1"/>
</dbReference>
<dbReference type="Pfam" id="PF10612">
    <property type="entry name" value="Spore-coat_CotZ"/>
    <property type="match status" value="1"/>
</dbReference>